<dbReference type="OrthoDB" id="341259at2759"/>
<dbReference type="SUPFAM" id="SSF48403">
    <property type="entry name" value="Ankyrin repeat"/>
    <property type="match status" value="1"/>
</dbReference>
<keyword evidence="1" id="KW-0677">Repeat</keyword>
<evidence type="ECO:0000256" key="3">
    <source>
        <dbReference type="PROSITE-ProRule" id="PRU00023"/>
    </source>
</evidence>
<accession>A0A0F9WVB9</accession>
<reference evidence="5" key="1">
    <citation type="journal article" date="2015" name="Genome Announc.">
        <title>Draft whole-genome sequence of the biocontrol agent Trichoderma harzianum T6776.</title>
        <authorList>
            <person name="Baroncelli R."/>
            <person name="Piaggeschi G."/>
            <person name="Fiorini L."/>
            <person name="Bertolini E."/>
            <person name="Zapparata A."/>
            <person name="Pe M.E."/>
            <person name="Sarrocco S."/>
            <person name="Vannacci G."/>
        </authorList>
    </citation>
    <scope>NUCLEOTIDE SEQUENCE [LARGE SCALE GENOMIC DNA]</scope>
    <source>
        <strain evidence="5">T6776</strain>
    </source>
</reference>
<dbReference type="PANTHER" id="PTHR24198">
    <property type="entry name" value="ANKYRIN REPEAT AND PROTEIN KINASE DOMAIN-CONTAINING PROTEIN"/>
    <property type="match status" value="1"/>
</dbReference>
<gene>
    <name evidence="4" type="ORF">THAR02_10819</name>
</gene>
<dbReference type="AlphaFoldDB" id="A0A0F9WVB9"/>
<evidence type="ECO:0000313" key="4">
    <source>
        <dbReference type="EMBL" id="KKO97075.1"/>
    </source>
</evidence>
<protein>
    <submittedName>
        <fullName evidence="4">Uncharacterized protein</fullName>
    </submittedName>
</protein>
<sequence length="379" mass="43023">MGIYQRALDEWEDFDQAIREGMMALHYATFCYEEVVNEMIAYLLDSGAYLDVVYYNSIGTPLELACENQNFRAAIALSRAGAALTEGLLIQCVSSIETKDAEVYIPKKHVREFAVLQRTLIQELVHGGARLNWRPRGEGQTALMRAICEGEVSTVRHLLDLGANQNSRGGFDRTALMCSVENRNVQCVKMLIEAGADVNLVDVVGTPALYSLPPQAMNKDVAKIWVSFLEESFKIEEEFWDPEYGSVSIFELAIYEALQGRYLALDLIVEHSNGVEKLCIMKVMKALSEAEYNPDDFLKQLAELEDWDPPWGDIESEITLRDLQLRIRDQRHQQFSYLFALGITVTLVSHAYRSDLHFTSSGSYLQSRSQYQNILQYNI</sequence>
<dbReference type="InterPro" id="IPR002110">
    <property type="entry name" value="Ankyrin_rpt"/>
</dbReference>
<dbReference type="PROSITE" id="PS50088">
    <property type="entry name" value="ANK_REPEAT"/>
    <property type="match status" value="2"/>
</dbReference>
<organism evidence="4 5">
    <name type="scientific">Trichoderma harzianum</name>
    <name type="common">Hypocrea lixii</name>
    <dbReference type="NCBI Taxonomy" id="5544"/>
    <lineage>
        <taxon>Eukaryota</taxon>
        <taxon>Fungi</taxon>
        <taxon>Dikarya</taxon>
        <taxon>Ascomycota</taxon>
        <taxon>Pezizomycotina</taxon>
        <taxon>Sordariomycetes</taxon>
        <taxon>Hypocreomycetidae</taxon>
        <taxon>Hypocreales</taxon>
        <taxon>Hypocreaceae</taxon>
        <taxon>Trichoderma</taxon>
    </lineage>
</organism>
<evidence type="ECO:0000313" key="5">
    <source>
        <dbReference type="Proteomes" id="UP000034112"/>
    </source>
</evidence>
<dbReference type="SMART" id="SM00248">
    <property type="entry name" value="ANK"/>
    <property type="match status" value="4"/>
</dbReference>
<evidence type="ECO:0000256" key="2">
    <source>
        <dbReference type="ARBA" id="ARBA00023043"/>
    </source>
</evidence>
<feature type="repeat" description="ANK" evidence="3">
    <location>
        <begin position="171"/>
        <end position="203"/>
    </location>
</feature>
<dbReference type="Pfam" id="PF12796">
    <property type="entry name" value="Ank_2"/>
    <property type="match status" value="1"/>
</dbReference>
<name>A0A0F9WVB9_TRIHA</name>
<comment type="caution">
    <text evidence="4">The sequence shown here is derived from an EMBL/GenBank/DDBJ whole genome shotgun (WGS) entry which is preliminary data.</text>
</comment>
<feature type="repeat" description="ANK" evidence="3">
    <location>
        <begin position="138"/>
        <end position="170"/>
    </location>
</feature>
<dbReference type="PROSITE" id="PS50297">
    <property type="entry name" value="ANK_REP_REGION"/>
    <property type="match status" value="2"/>
</dbReference>
<dbReference type="Gene3D" id="1.25.40.20">
    <property type="entry name" value="Ankyrin repeat-containing domain"/>
    <property type="match status" value="2"/>
</dbReference>
<proteinExistence type="predicted"/>
<keyword evidence="2 3" id="KW-0040">ANK repeat</keyword>
<dbReference type="PANTHER" id="PTHR24198:SF165">
    <property type="entry name" value="ANKYRIN REPEAT-CONTAINING PROTEIN-RELATED"/>
    <property type="match status" value="1"/>
</dbReference>
<dbReference type="Proteomes" id="UP000034112">
    <property type="component" value="Unassembled WGS sequence"/>
</dbReference>
<dbReference type="EMBL" id="JOKZ01000647">
    <property type="protein sequence ID" value="KKO97075.1"/>
    <property type="molecule type" value="Genomic_DNA"/>
</dbReference>
<dbReference type="InterPro" id="IPR036770">
    <property type="entry name" value="Ankyrin_rpt-contain_sf"/>
</dbReference>
<evidence type="ECO:0000256" key="1">
    <source>
        <dbReference type="ARBA" id="ARBA00022737"/>
    </source>
</evidence>